<organism evidence="1">
    <name type="scientific">viral metagenome</name>
    <dbReference type="NCBI Taxonomy" id="1070528"/>
    <lineage>
        <taxon>unclassified sequences</taxon>
        <taxon>metagenomes</taxon>
        <taxon>organismal metagenomes</taxon>
    </lineage>
</organism>
<proteinExistence type="predicted"/>
<accession>A0A6C0CEY5</accession>
<dbReference type="AlphaFoldDB" id="A0A6C0CEY5"/>
<reference evidence="1" key="1">
    <citation type="journal article" date="2020" name="Nature">
        <title>Giant virus diversity and host interactions through global metagenomics.</title>
        <authorList>
            <person name="Schulz F."/>
            <person name="Roux S."/>
            <person name="Paez-Espino D."/>
            <person name="Jungbluth S."/>
            <person name="Walsh D.A."/>
            <person name="Denef V.J."/>
            <person name="McMahon K.D."/>
            <person name="Konstantinidis K.T."/>
            <person name="Eloe-Fadrosh E.A."/>
            <person name="Kyrpides N.C."/>
            <person name="Woyke T."/>
        </authorList>
    </citation>
    <scope>NUCLEOTIDE SEQUENCE</scope>
    <source>
        <strain evidence="1">GVMAG-M-3300020727-4</strain>
    </source>
</reference>
<sequence length="73" mass="9178">MTVQALLFKKNNWDIAGCKFYLNINKIKYLSFRTTAHYYRFRLKEPNYKKYYYRIQRNYNYNNSIDYIEQIPI</sequence>
<evidence type="ECO:0000313" key="1">
    <source>
        <dbReference type="EMBL" id="QHT03138.1"/>
    </source>
</evidence>
<name>A0A6C0CEY5_9ZZZZ</name>
<dbReference type="EMBL" id="MN739406">
    <property type="protein sequence ID" value="QHT03138.1"/>
    <property type="molecule type" value="Genomic_DNA"/>
</dbReference>
<protein>
    <submittedName>
        <fullName evidence="1">Uncharacterized protein</fullName>
    </submittedName>
</protein>